<evidence type="ECO:0000313" key="3">
    <source>
        <dbReference type="Proteomes" id="UP000261739"/>
    </source>
</evidence>
<protein>
    <recommendedName>
        <fullName evidence="4">DUF4194 domain-containing protein</fullName>
    </recommendedName>
</protein>
<name>A0A3D4T1T7_9CORY</name>
<reference evidence="2 3" key="1">
    <citation type="journal article" date="2018" name="Nat. Biotechnol.">
        <title>A standardized bacterial taxonomy based on genome phylogeny substantially revises the tree of life.</title>
        <authorList>
            <person name="Parks D.H."/>
            <person name="Chuvochina M."/>
            <person name="Waite D.W."/>
            <person name="Rinke C."/>
            <person name="Skarshewski A."/>
            <person name="Chaumeil P.A."/>
            <person name="Hugenholtz P."/>
        </authorList>
    </citation>
    <scope>NUCLEOTIDE SEQUENCE [LARGE SCALE GENOMIC DNA]</scope>
    <source>
        <strain evidence="2">UBA11247</strain>
    </source>
</reference>
<comment type="caution">
    <text evidence="2">The sequence shown here is derived from an EMBL/GenBank/DDBJ whole genome shotgun (WGS) entry which is preliminary data.</text>
</comment>
<organism evidence="2 3">
    <name type="scientific">Corynebacterium nuruki</name>
    <dbReference type="NCBI Taxonomy" id="1032851"/>
    <lineage>
        <taxon>Bacteria</taxon>
        <taxon>Bacillati</taxon>
        <taxon>Actinomycetota</taxon>
        <taxon>Actinomycetes</taxon>
        <taxon>Mycobacteriales</taxon>
        <taxon>Corynebacteriaceae</taxon>
        <taxon>Corynebacterium</taxon>
    </lineage>
</organism>
<feature type="compositionally biased region" description="Acidic residues" evidence="1">
    <location>
        <begin position="223"/>
        <end position="232"/>
    </location>
</feature>
<evidence type="ECO:0000256" key="1">
    <source>
        <dbReference type="SAM" id="MobiDB-lite"/>
    </source>
</evidence>
<dbReference type="EMBL" id="DQID01000277">
    <property type="protein sequence ID" value="HCT15237.1"/>
    <property type="molecule type" value="Genomic_DNA"/>
</dbReference>
<gene>
    <name evidence="2" type="ORF">DIW82_10760</name>
</gene>
<evidence type="ECO:0008006" key="4">
    <source>
        <dbReference type="Google" id="ProtNLM"/>
    </source>
</evidence>
<sequence length="232" mass="25815">MENDPAACFAGDRGTLEPEVRRVLVKLLRGRFLLADHRADWKILLDNQQVIESRLHDLFIRLVVDTDRGVAYKQQVRSGEVEVPVLLKDRAYSRVETLVLVYLRSVRQRATTSGEQQVRVDREEVEDAALSFLPAGPNRAGAQKAVAGALDRLTTDHVIEEESEGRYLVSPIIEIVLSADRLAELAAWLREHTPATEPESTESPESTENTESAGSPETTDATDATDIEENDL</sequence>
<dbReference type="Proteomes" id="UP000261739">
    <property type="component" value="Unassembled WGS sequence"/>
</dbReference>
<feature type="region of interest" description="Disordered" evidence="1">
    <location>
        <begin position="190"/>
        <end position="232"/>
    </location>
</feature>
<dbReference type="Pfam" id="PF13835">
    <property type="entry name" value="DUF4194"/>
    <property type="match status" value="1"/>
</dbReference>
<accession>A0A3D4T1T7</accession>
<dbReference type="STRING" id="863239.GCA_000213935_00800"/>
<dbReference type="InterPro" id="IPR025449">
    <property type="entry name" value="JetB"/>
</dbReference>
<proteinExistence type="predicted"/>
<dbReference type="AlphaFoldDB" id="A0A3D4T1T7"/>
<feature type="compositionally biased region" description="Low complexity" evidence="1">
    <location>
        <begin position="195"/>
        <end position="222"/>
    </location>
</feature>
<evidence type="ECO:0000313" key="2">
    <source>
        <dbReference type="EMBL" id="HCT15237.1"/>
    </source>
</evidence>